<keyword evidence="3" id="KW-1185">Reference proteome</keyword>
<dbReference type="EMBL" id="JBBPBK010000007">
    <property type="protein sequence ID" value="KAK9282062.1"/>
    <property type="molecule type" value="Genomic_DNA"/>
</dbReference>
<feature type="region of interest" description="Disordered" evidence="1">
    <location>
        <begin position="38"/>
        <end position="61"/>
    </location>
</feature>
<evidence type="ECO:0000313" key="2">
    <source>
        <dbReference type="EMBL" id="KAK9282062.1"/>
    </source>
</evidence>
<comment type="caution">
    <text evidence="2">The sequence shown here is derived from an EMBL/GenBank/DDBJ whole genome shotgun (WGS) entry which is preliminary data.</text>
</comment>
<sequence length="104" mass="11008">MMNSLSAGTGFEGTPFEDAFGGIWSTKNKDVNFHETLAKTTTTHHSKTDEGGTGGGGGGNDGLTRDFLGLRALSHSDILNIAGLGNCINTSHEHHNHNQKSWQG</sequence>
<gene>
    <name evidence="2" type="ORF">L1049_004974</name>
</gene>
<protein>
    <submittedName>
        <fullName evidence="2">Uncharacterized protein</fullName>
    </submittedName>
</protein>
<name>A0AAP0RTI7_LIQFO</name>
<accession>A0AAP0RTI7</accession>
<dbReference type="AlphaFoldDB" id="A0AAP0RTI7"/>
<proteinExistence type="predicted"/>
<dbReference type="Proteomes" id="UP001415857">
    <property type="component" value="Unassembled WGS sequence"/>
</dbReference>
<organism evidence="2 3">
    <name type="scientific">Liquidambar formosana</name>
    <name type="common">Formosan gum</name>
    <dbReference type="NCBI Taxonomy" id="63359"/>
    <lineage>
        <taxon>Eukaryota</taxon>
        <taxon>Viridiplantae</taxon>
        <taxon>Streptophyta</taxon>
        <taxon>Embryophyta</taxon>
        <taxon>Tracheophyta</taxon>
        <taxon>Spermatophyta</taxon>
        <taxon>Magnoliopsida</taxon>
        <taxon>eudicotyledons</taxon>
        <taxon>Gunneridae</taxon>
        <taxon>Pentapetalae</taxon>
        <taxon>Saxifragales</taxon>
        <taxon>Altingiaceae</taxon>
        <taxon>Liquidambar</taxon>
    </lineage>
</organism>
<feature type="compositionally biased region" description="Gly residues" evidence="1">
    <location>
        <begin position="51"/>
        <end position="61"/>
    </location>
</feature>
<evidence type="ECO:0000313" key="3">
    <source>
        <dbReference type="Proteomes" id="UP001415857"/>
    </source>
</evidence>
<evidence type="ECO:0000256" key="1">
    <source>
        <dbReference type="SAM" id="MobiDB-lite"/>
    </source>
</evidence>
<reference evidence="2 3" key="1">
    <citation type="journal article" date="2024" name="Plant J.">
        <title>Genome sequences and population genomics reveal climatic adaptation and genomic divergence between two closely related sweetgum species.</title>
        <authorList>
            <person name="Xu W.Q."/>
            <person name="Ren C.Q."/>
            <person name="Zhang X.Y."/>
            <person name="Comes H.P."/>
            <person name="Liu X.H."/>
            <person name="Li Y.G."/>
            <person name="Kettle C.J."/>
            <person name="Jalonen R."/>
            <person name="Gaisberger H."/>
            <person name="Ma Y.Z."/>
            <person name="Qiu Y.X."/>
        </authorList>
    </citation>
    <scope>NUCLEOTIDE SEQUENCE [LARGE SCALE GENOMIC DNA]</scope>
    <source>
        <strain evidence="2">Hangzhou</strain>
    </source>
</reference>